<dbReference type="RefSeq" id="WP_203946235.1">
    <property type="nucleotide sequence ID" value="NZ_BOOR01000032.1"/>
</dbReference>
<evidence type="ECO:0000313" key="4">
    <source>
        <dbReference type="Proteomes" id="UP000605992"/>
    </source>
</evidence>
<evidence type="ECO:0000256" key="1">
    <source>
        <dbReference type="PROSITE-ProRule" id="PRU00339"/>
    </source>
</evidence>
<name>A0A8J3V2C5_9ACTN</name>
<dbReference type="Gene3D" id="1.25.40.10">
    <property type="entry name" value="Tetratricopeptide repeat domain"/>
    <property type="match status" value="1"/>
</dbReference>
<evidence type="ECO:0008006" key="5">
    <source>
        <dbReference type="Google" id="ProtNLM"/>
    </source>
</evidence>
<dbReference type="PROSITE" id="PS50005">
    <property type="entry name" value="TPR"/>
    <property type="match status" value="1"/>
</dbReference>
<sequence length="486" mass="51884">MGSGVELPRRLSRGDILQLRSTMAGLGASTGQTAAAIAAALGVNMRVAFRLALGLTQDGIADLYNQLWPSDKPKTGKYISYWERWDGPGSPASPNAREPSYTDIIRLAQIYRCLIDDLIGTPTTAAATGDEGNATNRRTAIRVGLLSATTPWINDLVAPPAAGTGPTETGTGPGGTAPLPLEVVDSLDVITDQLRRMDDQLGGGALLALVHQHAASAVDLLNNRHYSDVVGRRLHSAVAELLRLAGFLSFDTSAHAQAQRYWSAALRAAYTAGDRALTANILGFLSCQAKDLGRTREAITLAETARNGYPGASPQVTAILHLRVAEAHANDDPTSTRTVVACRRAIDAAFDALGDSPASSGAPAWCYWMTEAQAHAQAGYCYLRLGDHARARAHLRSGLRLQESTHSREGALRHVLLATTYVQQPQPDIDKALEYGDRAVDALTGQVDSPRCVGHISRLVKTLKPYGSPEVHAFVERARPLIQAKA</sequence>
<dbReference type="AlphaFoldDB" id="A0A8J3V2C5"/>
<protein>
    <recommendedName>
        <fullName evidence="5">Transcriptional regulator</fullName>
    </recommendedName>
</protein>
<accession>A0A8J3V2C5</accession>
<feature type="region of interest" description="Disordered" evidence="2">
    <location>
        <begin position="158"/>
        <end position="178"/>
    </location>
</feature>
<keyword evidence="1" id="KW-0802">TPR repeat</keyword>
<dbReference type="Proteomes" id="UP000605992">
    <property type="component" value="Unassembled WGS sequence"/>
</dbReference>
<gene>
    <name evidence="3" type="ORF">Pth03_44460</name>
</gene>
<dbReference type="EMBL" id="BOOR01000032">
    <property type="protein sequence ID" value="GII56057.1"/>
    <property type="molecule type" value="Genomic_DNA"/>
</dbReference>
<evidence type="ECO:0000256" key="2">
    <source>
        <dbReference type="SAM" id="MobiDB-lite"/>
    </source>
</evidence>
<proteinExistence type="predicted"/>
<evidence type="ECO:0000313" key="3">
    <source>
        <dbReference type="EMBL" id="GII56057.1"/>
    </source>
</evidence>
<keyword evidence="4" id="KW-1185">Reference proteome</keyword>
<dbReference type="InterPro" id="IPR019734">
    <property type="entry name" value="TPR_rpt"/>
</dbReference>
<organism evidence="3 4">
    <name type="scientific">Planotetraspora thailandica</name>
    <dbReference type="NCBI Taxonomy" id="487172"/>
    <lineage>
        <taxon>Bacteria</taxon>
        <taxon>Bacillati</taxon>
        <taxon>Actinomycetota</taxon>
        <taxon>Actinomycetes</taxon>
        <taxon>Streptosporangiales</taxon>
        <taxon>Streptosporangiaceae</taxon>
        <taxon>Planotetraspora</taxon>
    </lineage>
</organism>
<dbReference type="InterPro" id="IPR011990">
    <property type="entry name" value="TPR-like_helical_dom_sf"/>
</dbReference>
<feature type="repeat" description="TPR" evidence="1">
    <location>
        <begin position="372"/>
        <end position="405"/>
    </location>
</feature>
<reference evidence="3" key="1">
    <citation type="submission" date="2021-01" db="EMBL/GenBank/DDBJ databases">
        <title>Whole genome shotgun sequence of Planotetraspora thailandica NBRC 104271.</title>
        <authorList>
            <person name="Komaki H."/>
            <person name="Tamura T."/>
        </authorList>
    </citation>
    <scope>NUCLEOTIDE SEQUENCE</scope>
    <source>
        <strain evidence="3">NBRC 104271</strain>
    </source>
</reference>
<dbReference type="SUPFAM" id="SSF48452">
    <property type="entry name" value="TPR-like"/>
    <property type="match status" value="1"/>
</dbReference>
<comment type="caution">
    <text evidence="3">The sequence shown here is derived from an EMBL/GenBank/DDBJ whole genome shotgun (WGS) entry which is preliminary data.</text>
</comment>